<dbReference type="InterPro" id="IPR036890">
    <property type="entry name" value="HATPase_C_sf"/>
</dbReference>
<dbReference type="SUPFAM" id="SSF55874">
    <property type="entry name" value="ATPase domain of HSP90 chaperone/DNA topoisomerase II/histidine kinase"/>
    <property type="match status" value="1"/>
</dbReference>
<dbReference type="GO" id="GO:0004673">
    <property type="term" value="F:protein histidine kinase activity"/>
    <property type="evidence" value="ECO:0007669"/>
    <property type="project" value="UniProtKB-EC"/>
</dbReference>
<gene>
    <name evidence="14" type="ORF">XD82_0977</name>
    <name evidence="15" type="ORF">XE10_1325</name>
</gene>
<evidence type="ECO:0000313" key="15">
    <source>
        <dbReference type="EMBL" id="KUL00664.1"/>
    </source>
</evidence>
<comment type="caution">
    <text evidence="15">The sequence shown here is derived from an EMBL/GenBank/DDBJ whole genome shotgun (WGS) entry which is preliminary data.</text>
</comment>
<comment type="catalytic activity">
    <reaction evidence="1">
        <text>ATP + protein L-histidine = ADP + protein N-phospho-L-histidine.</text>
        <dbReference type="EC" id="2.7.13.3"/>
    </reaction>
</comment>
<dbReference type="EC" id="2.7.13.3" evidence="3"/>
<dbReference type="Gene3D" id="3.30.450.20">
    <property type="entry name" value="PAS domain"/>
    <property type="match status" value="2"/>
</dbReference>
<dbReference type="SUPFAM" id="SSF55785">
    <property type="entry name" value="PYP-like sensor domain (PAS domain)"/>
    <property type="match status" value="2"/>
</dbReference>
<evidence type="ECO:0000259" key="12">
    <source>
        <dbReference type="PROSITE" id="PS50109"/>
    </source>
</evidence>
<keyword evidence="9" id="KW-1133">Transmembrane helix</keyword>
<evidence type="ECO:0000256" key="4">
    <source>
        <dbReference type="ARBA" id="ARBA00022679"/>
    </source>
</evidence>
<dbReference type="GO" id="GO:0030295">
    <property type="term" value="F:protein kinase activator activity"/>
    <property type="evidence" value="ECO:0007669"/>
    <property type="project" value="TreeGrafter"/>
</dbReference>
<dbReference type="CDD" id="cd00075">
    <property type="entry name" value="HATPase"/>
    <property type="match status" value="1"/>
</dbReference>
<dbReference type="PROSITE" id="PS50109">
    <property type="entry name" value="HIS_KIN"/>
    <property type="match status" value="1"/>
</dbReference>
<keyword evidence="7 15" id="KW-0418">Kinase</keyword>
<evidence type="ECO:0000256" key="2">
    <source>
        <dbReference type="ARBA" id="ARBA00004141"/>
    </source>
</evidence>
<dbReference type="PANTHER" id="PTHR42878">
    <property type="entry name" value="TWO-COMPONENT HISTIDINE KINASE"/>
    <property type="match status" value="1"/>
</dbReference>
<dbReference type="InterPro" id="IPR035965">
    <property type="entry name" value="PAS-like_dom_sf"/>
</dbReference>
<dbReference type="GO" id="GO:0006355">
    <property type="term" value="P:regulation of DNA-templated transcription"/>
    <property type="evidence" value="ECO:0007669"/>
    <property type="project" value="InterPro"/>
</dbReference>
<reference evidence="15" key="1">
    <citation type="journal article" date="2015" name="MBio">
        <title>Genome-resolved metagenomic analysis reveals roles for candidate phyla and other microbial community members in biogeochemical transformations in oil reservoirs.</title>
        <authorList>
            <person name="Hu P."/>
            <person name="Tom L."/>
            <person name="Singh A."/>
            <person name="Thomas B.C."/>
            <person name="Baker B.J."/>
            <person name="Piceno Y.M."/>
            <person name="Andersen G.L."/>
            <person name="Banfield J.F."/>
        </authorList>
    </citation>
    <scope>NUCLEOTIDE SEQUENCE [LARGE SCALE GENOMIC DNA]</scope>
    <source>
        <strain evidence="14">62_101</strain>
        <strain evidence="15">63_41</strain>
    </source>
</reference>
<dbReference type="Pfam" id="PF02518">
    <property type="entry name" value="HATPase_c"/>
    <property type="match status" value="1"/>
</dbReference>
<dbReference type="Pfam" id="PF08448">
    <property type="entry name" value="PAS_4"/>
    <property type="match status" value="1"/>
</dbReference>
<evidence type="ECO:0000256" key="9">
    <source>
        <dbReference type="ARBA" id="ARBA00022989"/>
    </source>
</evidence>
<dbReference type="PANTHER" id="PTHR42878:SF7">
    <property type="entry name" value="SENSOR HISTIDINE KINASE GLRK"/>
    <property type="match status" value="1"/>
</dbReference>
<comment type="subcellular location">
    <subcellularLocation>
        <location evidence="2">Membrane</location>
        <topology evidence="2">Multi-pass membrane protein</topology>
    </subcellularLocation>
</comment>
<dbReference type="InterPro" id="IPR005467">
    <property type="entry name" value="His_kinase_dom"/>
</dbReference>
<organism evidence="15 17">
    <name type="scientific">Methanoculleus marisnigri</name>
    <dbReference type="NCBI Taxonomy" id="2198"/>
    <lineage>
        <taxon>Archaea</taxon>
        <taxon>Methanobacteriati</taxon>
        <taxon>Methanobacteriota</taxon>
        <taxon>Stenosarchaea group</taxon>
        <taxon>Methanomicrobia</taxon>
        <taxon>Methanomicrobiales</taxon>
        <taxon>Methanomicrobiaceae</taxon>
        <taxon>Methanoculleus</taxon>
    </lineage>
</organism>
<dbReference type="EMBL" id="LGGD01000105">
    <property type="protein sequence ID" value="KUK61743.1"/>
    <property type="molecule type" value="Genomic_DNA"/>
</dbReference>
<dbReference type="InterPro" id="IPR013656">
    <property type="entry name" value="PAS_4"/>
</dbReference>
<dbReference type="PROSITE" id="PS50112">
    <property type="entry name" value="PAS"/>
    <property type="match status" value="2"/>
</dbReference>
<keyword evidence="4" id="KW-0808">Transferase</keyword>
<dbReference type="InterPro" id="IPR050351">
    <property type="entry name" value="BphY/WalK/GraS-like"/>
</dbReference>
<evidence type="ECO:0000256" key="7">
    <source>
        <dbReference type="ARBA" id="ARBA00022777"/>
    </source>
</evidence>
<feature type="domain" description="Histidine kinase" evidence="12">
    <location>
        <begin position="409"/>
        <end position="517"/>
    </location>
</feature>
<dbReference type="NCBIfam" id="TIGR00229">
    <property type="entry name" value="sensory_box"/>
    <property type="match status" value="2"/>
</dbReference>
<accession>A0A101ISP5</accession>
<feature type="non-terminal residue" evidence="15">
    <location>
        <position position="1"/>
    </location>
</feature>
<dbReference type="PRINTS" id="PR00344">
    <property type="entry name" value="BCTRLSENSOR"/>
</dbReference>
<feature type="domain" description="PAS" evidence="13">
    <location>
        <begin position="181"/>
        <end position="251"/>
    </location>
</feature>
<keyword evidence="10" id="KW-0902">Two-component regulatory system</keyword>
<evidence type="ECO:0000256" key="8">
    <source>
        <dbReference type="ARBA" id="ARBA00022840"/>
    </source>
</evidence>
<evidence type="ECO:0000256" key="1">
    <source>
        <dbReference type="ARBA" id="ARBA00000085"/>
    </source>
</evidence>
<dbReference type="GO" id="GO:0007234">
    <property type="term" value="P:osmosensory signaling via phosphorelay pathway"/>
    <property type="evidence" value="ECO:0007669"/>
    <property type="project" value="TreeGrafter"/>
</dbReference>
<feature type="domain" description="PAS" evidence="13">
    <location>
        <begin position="43"/>
        <end position="88"/>
    </location>
</feature>
<evidence type="ECO:0000313" key="14">
    <source>
        <dbReference type="EMBL" id="KUK61743.1"/>
    </source>
</evidence>
<dbReference type="InterPro" id="IPR004358">
    <property type="entry name" value="Sig_transdc_His_kin-like_C"/>
</dbReference>
<evidence type="ECO:0000313" key="17">
    <source>
        <dbReference type="Proteomes" id="UP000054598"/>
    </source>
</evidence>
<evidence type="ECO:0000256" key="3">
    <source>
        <dbReference type="ARBA" id="ARBA00012438"/>
    </source>
</evidence>
<name>A0A101ISP5_9EURY</name>
<evidence type="ECO:0000256" key="10">
    <source>
        <dbReference type="ARBA" id="ARBA00023012"/>
    </source>
</evidence>
<keyword evidence="11" id="KW-0472">Membrane</keyword>
<dbReference type="GO" id="GO:0000156">
    <property type="term" value="F:phosphorelay response regulator activity"/>
    <property type="evidence" value="ECO:0007669"/>
    <property type="project" value="TreeGrafter"/>
</dbReference>
<evidence type="ECO:0000259" key="13">
    <source>
        <dbReference type="PROSITE" id="PS50112"/>
    </source>
</evidence>
<dbReference type="EMBL" id="LGHE01000153">
    <property type="protein sequence ID" value="KUL00664.1"/>
    <property type="molecule type" value="Genomic_DNA"/>
</dbReference>
<dbReference type="InterPro" id="IPR013767">
    <property type="entry name" value="PAS_fold"/>
</dbReference>
<dbReference type="SMART" id="SM00387">
    <property type="entry name" value="HATPase_c"/>
    <property type="match status" value="1"/>
</dbReference>
<keyword evidence="8" id="KW-0067">ATP-binding</keyword>
<dbReference type="CDD" id="cd00130">
    <property type="entry name" value="PAS"/>
    <property type="match status" value="1"/>
</dbReference>
<dbReference type="SMART" id="SM00091">
    <property type="entry name" value="PAS"/>
    <property type="match status" value="2"/>
</dbReference>
<protein>
    <recommendedName>
        <fullName evidence="3">histidine kinase</fullName>
        <ecNumber evidence="3">2.7.13.3</ecNumber>
    </recommendedName>
</protein>
<keyword evidence="6" id="KW-0547">Nucleotide-binding</keyword>
<dbReference type="Gene3D" id="3.30.565.10">
    <property type="entry name" value="Histidine kinase-like ATPase, C-terminal domain"/>
    <property type="match status" value="1"/>
</dbReference>
<evidence type="ECO:0000256" key="6">
    <source>
        <dbReference type="ARBA" id="ARBA00022741"/>
    </source>
</evidence>
<proteinExistence type="predicted"/>
<dbReference type="PATRIC" id="fig|2198.3.peg.1212"/>
<dbReference type="InterPro" id="IPR003594">
    <property type="entry name" value="HATPase_dom"/>
</dbReference>
<keyword evidence="5" id="KW-0812">Transmembrane</keyword>
<evidence type="ECO:0000256" key="11">
    <source>
        <dbReference type="ARBA" id="ARBA00023136"/>
    </source>
</evidence>
<dbReference type="Proteomes" id="UP000054598">
    <property type="component" value="Unassembled WGS sequence"/>
</dbReference>
<dbReference type="GO" id="GO:0005524">
    <property type="term" value="F:ATP binding"/>
    <property type="evidence" value="ECO:0007669"/>
    <property type="project" value="UniProtKB-KW"/>
</dbReference>
<dbReference type="AlphaFoldDB" id="A0A101ISP5"/>
<evidence type="ECO:0000313" key="16">
    <source>
        <dbReference type="Proteomes" id="UP000054323"/>
    </source>
</evidence>
<dbReference type="Pfam" id="PF00989">
    <property type="entry name" value="PAS"/>
    <property type="match status" value="1"/>
</dbReference>
<dbReference type="GO" id="GO:0016020">
    <property type="term" value="C:membrane"/>
    <property type="evidence" value="ECO:0007669"/>
    <property type="project" value="UniProtKB-SubCell"/>
</dbReference>
<sequence>NPYCLENTTVCRDRQTAFLPGFKPGVSCLIIMKQERVRESMKQSQIPVSIFDHLQQPALVLDCEGRVVVWNESMERYTGISAEEIIGKGGHVHGKALFGETCPTLANYILTHGDAGSDRYRVLPHEGEELLAESRIPTASGREVVCMAAPLYDTTGRQIGAVETIRDAPEERTVEEARAAPEEQVQILASSLPDMIFTLNQDGIFTQFYWTGARSLGVDPEGVVGKTPHALFPAEEADFLVGAAHRVIGAGEVVAETRSFLWRNDQRSFQVTIHPLHNPAGKIVAATGISRDITRDLLCERTSQLSSLYLDLLGTDIYNTSMVAATIIEMLRERLSGEEAELAQRVKNTVEQGINVIKNVELLNTLNKHRVRLGPVDLDGIIRGQIQRYAGIDIRYEPESHMVWANPLLEHIVSNLISNSIKFGGMKVRIEISVMETGEIVTLSVADTGIGIPDHLKPNIFDRFSHEGSKTASGSRGLGLHIVKTLVNQYGGRVWAADRVPGKPEEGATIKVILQKC</sequence>
<reference evidence="16 17" key="2">
    <citation type="journal article" date="2015" name="MBio">
        <title>Genome-Resolved Metagenomic Analysis Reveals Roles for Candidate Phyla and Other Microbial Community Members in Biogeochemical Transformations in Oil Reservoirs.</title>
        <authorList>
            <person name="Hu P."/>
            <person name="Tom L."/>
            <person name="Singh A."/>
            <person name="Thomas B.C."/>
            <person name="Baker B.J."/>
            <person name="Piceno Y.M."/>
            <person name="Andersen G.L."/>
            <person name="Banfield J.F."/>
        </authorList>
    </citation>
    <scope>NUCLEOTIDE SEQUENCE [LARGE SCALE GENOMIC DNA]</scope>
</reference>
<dbReference type="Proteomes" id="UP000054323">
    <property type="component" value="Unassembled WGS sequence"/>
</dbReference>
<dbReference type="InterPro" id="IPR000014">
    <property type="entry name" value="PAS"/>
</dbReference>
<evidence type="ECO:0000256" key="5">
    <source>
        <dbReference type="ARBA" id="ARBA00022692"/>
    </source>
</evidence>